<reference evidence="2 3" key="1">
    <citation type="submission" date="2024-02" db="EMBL/GenBank/DDBJ databases">
        <authorList>
            <person name="Daric V."/>
            <person name="Darras S."/>
        </authorList>
    </citation>
    <scope>NUCLEOTIDE SEQUENCE [LARGE SCALE GENOMIC DNA]</scope>
</reference>
<evidence type="ECO:0000313" key="3">
    <source>
        <dbReference type="Proteomes" id="UP001642483"/>
    </source>
</evidence>
<feature type="chain" id="PRO_5047049467" evidence="1">
    <location>
        <begin position="24"/>
        <end position="109"/>
    </location>
</feature>
<keyword evidence="1" id="KW-0732">Signal</keyword>
<feature type="signal peptide" evidence="1">
    <location>
        <begin position="1"/>
        <end position="23"/>
    </location>
</feature>
<comment type="caution">
    <text evidence="2">The sequence shown here is derived from an EMBL/GenBank/DDBJ whole genome shotgun (WGS) entry which is preliminary data.</text>
</comment>
<evidence type="ECO:0000313" key="2">
    <source>
        <dbReference type="EMBL" id="CAK8684669.1"/>
    </source>
</evidence>
<keyword evidence="3" id="KW-1185">Reference proteome</keyword>
<dbReference type="Proteomes" id="UP001642483">
    <property type="component" value="Unassembled WGS sequence"/>
</dbReference>
<accession>A0ABP0FYJ7</accession>
<proteinExistence type="predicted"/>
<sequence length="109" mass="12592">MFKMKLGLLTLAFAFLVISICEGRPGLPVPVRQEEETAREYRWSEWKKKDVLEVFDQNTEECIKRITRYVRQCDCYDGDELVESAVNPQNCPPDDDGNGTLLVHTEYCS</sequence>
<organism evidence="2 3">
    <name type="scientific">Clavelina lepadiformis</name>
    <name type="common">Light-bulb sea squirt</name>
    <name type="synonym">Ascidia lepadiformis</name>
    <dbReference type="NCBI Taxonomy" id="159417"/>
    <lineage>
        <taxon>Eukaryota</taxon>
        <taxon>Metazoa</taxon>
        <taxon>Chordata</taxon>
        <taxon>Tunicata</taxon>
        <taxon>Ascidiacea</taxon>
        <taxon>Aplousobranchia</taxon>
        <taxon>Clavelinidae</taxon>
        <taxon>Clavelina</taxon>
    </lineage>
</organism>
<dbReference type="EMBL" id="CAWYQH010000098">
    <property type="protein sequence ID" value="CAK8684669.1"/>
    <property type="molecule type" value="Genomic_DNA"/>
</dbReference>
<name>A0ABP0FYJ7_CLALP</name>
<protein>
    <submittedName>
        <fullName evidence="2">Uncharacterized protein</fullName>
    </submittedName>
</protein>
<gene>
    <name evidence="2" type="ORF">CVLEPA_LOCUS15648</name>
</gene>
<evidence type="ECO:0000256" key="1">
    <source>
        <dbReference type="SAM" id="SignalP"/>
    </source>
</evidence>